<dbReference type="SUPFAM" id="SSF103473">
    <property type="entry name" value="MFS general substrate transporter"/>
    <property type="match status" value="1"/>
</dbReference>
<dbReference type="InterPro" id="IPR020846">
    <property type="entry name" value="MFS_dom"/>
</dbReference>
<feature type="transmembrane region" description="Helical" evidence="7">
    <location>
        <begin position="214"/>
        <end position="233"/>
    </location>
</feature>
<keyword evidence="3" id="KW-1003">Cell membrane</keyword>
<reference evidence="9" key="1">
    <citation type="submission" date="2022-11" db="EMBL/GenBank/DDBJ databases">
        <title>Candidatus Alkanophaga archaea from heated hydrothermal vent sediment oxidize petroleum alkanes.</title>
        <authorList>
            <person name="Zehnle H."/>
            <person name="Laso-Perez R."/>
            <person name="Lipp J."/>
            <person name="Teske A."/>
            <person name="Wegener G."/>
        </authorList>
    </citation>
    <scope>NUCLEOTIDE SEQUENCE</scope>
    <source>
        <strain evidence="9">MCA70</strain>
    </source>
</reference>
<keyword evidence="2" id="KW-0813">Transport</keyword>
<evidence type="ECO:0000313" key="9">
    <source>
        <dbReference type="EMBL" id="MDF2952767.1"/>
    </source>
</evidence>
<keyword evidence="6 7" id="KW-0472">Membrane</keyword>
<comment type="caution">
    <text evidence="9">The sequence shown here is derived from an EMBL/GenBank/DDBJ whole genome shotgun (WGS) entry which is preliminary data.</text>
</comment>
<evidence type="ECO:0000259" key="8">
    <source>
        <dbReference type="PROSITE" id="PS50850"/>
    </source>
</evidence>
<evidence type="ECO:0000256" key="3">
    <source>
        <dbReference type="ARBA" id="ARBA00022475"/>
    </source>
</evidence>
<feature type="domain" description="Major facilitator superfamily (MFS) profile" evidence="8">
    <location>
        <begin position="28"/>
        <end position="525"/>
    </location>
</feature>
<dbReference type="AlphaFoldDB" id="A0AAE3TEA6"/>
<dbReference type="Gene3D" id="1.20.1720.10">
    <property type="entry name" value="Multidrug resistance protein D"/>
    <property type="match status" value="1"/>
</dbReference>
<feature type="transmembrane region" description="Helical" evidence="7">
    <location>
        <begin position="245"/>
        <end position="270"/>
    </location>
</feature>
<feature type="transmembrane region" description="Helical" evidence="7">
    <location>
        <begin position="325"/>
        <end position="345"/>
    </location>
</feature>
<dbReference type="InterPro" id="IPR036259">
    <property type="entry name" value="MFS_trans_sf"/>
</dbReference>
<name>A0AAE3TEA6_9BACT</name>
<dbReference type="InterPro" id="IPR004638">
    <property type="entry name" value="EmrB-like"/>
</dbReference>
<keyword evidence="4 7" id="KW-0812">Transmembrane</keyword>
<proteinExistence type="predicted"/>
<feature type="transmembrane region" description="Helical" evidence="7">
    <location>
        <begin position="506"/>
        <end position="525"/>
    </location>
</feature>
<evidence type="ECO:0000256" key="6">
    <source>
        <dbReference type="ARBA" id="ARBA00023136"/>
    </source>
</evidence>
<gene>
    <name evidence="9" type="ORF">OD816_000012</name>
</gene>
<evidence type="ECO:0000256" key="7">
    <source>
        <dbReference type="SAM" id="Phobius"/>
    </source>
</evidence>
<dbReference type="PANTHER" id="PTHR23501">
    <property type="entry name" value="MAJOR FACILITATOR SUPERFAMILY"/>
    <property type="match status" value="1"/>
</dbReference>
<evidence type="ECO:0000256" key="2">
    <source>
        <dbReference type="ARBA" id="ARBA00022448"/>
    </source>
</evidence>
<dbReference type="PROSITE" id="PS50850">
    <property type="entry name" value="MFS"/>
    <property type="match status" value="1"/>
</dbReference>
<evidence type="ECO:0000256" key="1">
    <source>
        <dbReference type="ARBA" id="ARBA00004651"/>
    </source>
</evidence>
<feature type="transmembrane region" description="Helical" evidence="7">
    <location>
        <begin position="382"/>
        <end position="404"/>
    </location>
</feature>
<dbReference type="PRINTS" id="PR01036">
    <property type="entry name" value="TCRTETB"/>
</dbReference>
<accession>A0AAE3TEA6</accession>
<sequence>MSLLDKKEVQIPPEKIYTLISTKERIFITISVMIGTFMAILDTTIVDVILPKMMGPLSTDLYGIQWVITSYMIAAATALLFVENFSKYIGYSYTFIIGMAIFTFASFFCASATSLAQMITFRSIQGMGEAFIMACAQTILILTYPPEKRGMALGIYGLGVSFAPALGPTAGGFITEHLNWRWVFYINVPIGILNIISSFLVLPKFLGKEKIFHFNFISYLFIALATIFLLIMLSKGQQYGWFQSIFIIKCFFISIISFSLFFASEIWASIHSKNTLINWKIFKFPEYSWSMGFYFFILGFVLYQIFYLLPLYYENLKGLTTFQTGLHMLPPAMLIGTCSIIAGILSDKFSPLIILVIDWFFLLIITFFIIPKLNYYTPAYKAVILTLPLGISVGIFFSPLTTLAMRNLGKLTGLGVALMHYIRFLGGSFGTAIATNHLERNTKEFFLRINELQNWIYVKHFIYSKVFLIDKFFPLELAIKKSKALLYHAQYIQALSWGFQETFRAIGFWALVGGIFLFGLVSINIKKFFFKEKSLT</sequence>
<dbReference type="GO" id="GO:0005886">
    <property type="term" value="C:plasma membrane"/>
    <property type="evidence" value="ECO:0007669"/>
    <property type="project" value="UniProtKB-SubCell"/>
</dbReference>
<evidence type="ECO:0000313" key="10">
    <source>
        <dbReference type="Proteomes" id="UP001144110"/>
    </source>
</evidence>
<feature type="transmembrane region" description="Helical" evidence="7">
    <location>
        <begin position="26"/>
        <end position="50"/>
    </location>
</feature>
<keyword evidence="5 7" id="KW-1133">Transmembrane helix</keyword>
<dbReference type="Gene3D" id="1.20.1250.20">
    <property type="entry name" value="MFS general substrate transporter like domains"/>
    <property type="match status" value="1"/>
</dbReference>
<dbReference type="PANTHER" id="PTHR23501:SF174">
    <property type="entry name" value="MULTIDRUG EXPORT PROTEIN EMRB-RELATED"/>
    <property type="match status" value="1"/>
</dbReference>
<dbReference type="InterPro" id="IPR011701">
    <property type="entry name" value="MFS"/>
</dbReference>
<dbReference type="NCBIfam" id="TIGR00711">
    <property type="entry name" value="efflux_EmrB"/>
    <property type="match status" value="1"/>
</dbReference>
<feature type="transmembrane region" description="Helical" evidence="7">
    <location>
        <begin position="182"/>
        <end position="202"/>
    </location>
</feature>
<dbReference type="Pfam" id="PF07690">
    <property type="entry name" value="MFS_1"/>
    <property type="match status" value="1"/>
</dbReference>
<dbReference type="GO" id="GO:0022857">
    <property type="term" value="F:transmembrane transporter activity"/>
    <property type="evidence" value="ECO:0007669"/>
    <property type="project" value="InterPro"/>
</dbReference>
<feature type="transmembrane region" description="Helical" evidence="7">
    <location>
        <begin position="151"/>
        <end position="170"/>
    </location>
</feature>
<feature type="transmembrane region" description="Helical" evidence="7">
    <location>
        <begin position="94"/>
        <end position="118"/>
    </location>
</feature>
<feature type="transmembrane region" description="Helical" evidence="7">
    <location>
        <begin position="291"/>
        <end position="313"/>
    </location>
</feature>
<organism evidence="9 10">
    <name type="scientific">Candidatus Thermodesulfobacterium syntrophicum</name>
    <dbReference type="NCBI Taxonomy" id="3060442"/>
    <lineage>
        <taxon>Bacteria</taxon>
        <taxon>Pseudomonadati</taxon>
        <taxon>Thermodesulfobacteriota</taxon>
        <taxon>Thermodesulfobacteria</taxon>
        <taxon>Thermodesulfobacteriales</taxon>
        <taxon>Thermodesulfobacteriaceae</taxon>
        <taxon>Thermodesulfobacterium</taxon>
    </lineage>
</organism>
<feature type="transmembrane region" description="Helical" evidence="7">
    <location>
        <begin position="352"/>
        <end position="370"/>
    </location>
</feature>
<dbReference type="EMBL" id="JAPHEG010000001">
    <property type="protein sequence ID" value="MDF2952767.1"/>
    <property type="molecule type" value="Genomic_DNA"/>
</dbReference>
<dbReference type="Proteomes" id="UP001144110">
    <property type="component" value="Unassembled WGS sequence"/>
</dbReference>
<feature type="transmembrane region" description="Helical" evidence="7">
    <location>
        <begin position="62"/>
        <end position="82"/>
    </location>
</feature>
<evidence type="ECO:0000256" key="5">
    <source>
        <dbReference type="ARBA" id="ARBA00022989"/>
    </source>
</evidence>
<comment type="subcellular location">
    <subcellularLocation>
        <location evidence="1">Cell membrane</location>
        <topology evidence="1">Multi-pass membrane protein</topology>
    </subcellularLocation>
</comment>
<evidence type="ECO:0000256" key="4">
    <source>
        <dbReference type="ARBA" id="ARBA00022692"/>
    </source>
</evidence>
<protein>
    <submittedName>
        <fullName evidence="9">Arabinose efflux permease AraJ</fullName>
    </submittedName>
</protein>